<dbReference type="SUPFAM" id="SSF55874">
    <property type="entry name" value="ATPase domain of HSP90 chaperone/DNA topoisomerase II/histidine kinase"/>
    <property type="match status" value="1"/>
</dbReference>
<dbReference type="SUPFAM" id="SSF47384">
    <property type="entry name" value="Homodimeric domain of signal transducing histidine kinase"/>
    <property type="match status" value="1"/>
</dbReference>
<keyword evidence="7 13" id="KW-0812">Transmembrane</keyword>
<name>A0A7X6KSE5_9CELL</name>
<evidence type="ECO:0000256" key="3">
    <source>
        <dbReference type="ARBA" id="ARBA00012438"/>
    </source>
</evidence>
<dbReference type="EMBL" id="JAAXOX010000001">
    <property type="protein sequence ID" value="NKY21270.1"/>
    <property type="molecule type" value="Genomic_DNA"/>
</dbReference>
<dbReference type="GO" id="GO:0000155">
    <property type="term" value="F:phosphorelay sensor kinase activity"/>
    <property type="evidence" value="ECO:0007669"/>
    <property type="project" value="InterPro"/>
</dbReference>
<evidence type="ECO:0000256" key="10">
    <source>
        <dbReference type="ARBA" id="ARBA00022840"/>
    </source>
</evidence>
<dbReference type="Pfam" id="PF02518">
    <property type="entry name" value="HATPase_c"/>
    <property type="match status" value="1"/>
</dbReference>
<evidence type="ECO:0000256" key="11">
    <source>
        <dbReference type="ARBA" id="ARBA00022989"/>
    </source>
</evidence>
<dbReference type="CDD" id="cd00075">
    <property type="entry name" value="HATPase"/>
    <property type="match status" value="1"/>
</dbReference>
<dbReference type="CDD" id="cd00082">
    <property type="entry name" value="HisKA"/>
    <property type="match status" value="1"/>
</dbReference>
<dbReference type="Pfam" id="PF00672">
    <property type="entry name" value="HAMP"/>
    <property type="match status" value="1"/>
</dbReference>
<evidence type="ECO:0000256" key="7">
    <source>
        <dbReference type="ARBA" id="ARBA00022692"/>
    </source>
</evidence>
<dbReference type="RefSeq" id="WP_168628384.1">
    <property type="nucleotide sequence ID" value="NZ_BONL01000003.1"/>
</dbReference>
<evidence type="ECO:0000256" key="13">
    <source>
        <dbReference type="SAM" id="Phobius"/>
    </source>
</evidence>
<dbReference type="PANTHER" id="PTHR44936:SF9">
    <property type="entry name" value="SENSOR PROTEIN CREC"/>
    <property type="match status" value="1"/>
</dbReference>
<dbReference type="EC" id="2.7.13.3" evidence="3"/>
<evidence type="ECO:0000256" key="8">
    <source>
        <dbReference type="ARBA" id="ARBA00022741"/>
    </source>
</evidence>
<accession>A0A7X6KSE5</accession>
<keyword evidence="13" id="KW-0472">Membrane</keyword>
<dbReference type="SUPFAM" id="SSF158472">
    <property type="entry name" value="HAMP domain-like"/>
    <property type="match status" value="1"/>
</dbReference>
<sequence length="323" mass="33914">MRRRLGVLLLPVLAVLVVAAVVRWWDGSPGAVRDAVLLLAVAAVLLAGVPWVTAWVLRPVRELDRTAHRVRSGDLAVRVDADHGPPELRELAAGFNAMVEQVERAELRRRTFVQDAAHQLGNPLAVLRLILDDLAPGPGDDLRAEAIEVVDRMAATLSSLRDGTGLAPVAGDRECPADVLRAGRPTWQALLDPAGLTLEITDGGVTGPVHSPAGGLGAALDELLSNAARLSGGTRVRIAAVPAGPEQVRVVVTDDGAGLSAQERVSALYRSWRADRHRSTGGTGLGLAILADAMTAAGGSLTLEPARPHGLRVVLTLRRADQG</sequence>
<keyword evidence="6" id="KW-0808">Transferase</keyword>
<dbReference type="CDD" id="cd06225">
    <property type="entry name" value="HAMP"/>
    <property type="match status" value="1"/>
</dbReference>
<dbReference type="AlphaFoldDB" id="A0A7X6KSE5"/>
<dbReference type="InterPro" id="IPR003660">
    <property type="entry name" value="HAMP_dom"/>
</dbReference>
<evidence type="ECO:0000256" key="9">
    <source>
        <dbReference type="ARBA" id="ARBA00022777"/>
    </source>
</evidence>
<dbReference type="InterPro" id="IPR003661">
    <property type="entry name" value="HisK_dim/P_dom"/>
</dbReference>
<keyword evidence="4" id="KW-1003">Cell membrane</keyword>
<protein>
    <recommendedName>
        <fullName evidence="3">histidine kinase</fullName>
        <ecNumber evidence="3">2.7.13.3</ecNumber>
    </recommendedName>
</protein>
<comment type="catalytic activity">
    <reaction evidence="1">
        <text>ATP + protein L-histidine = ADP + protein N-phospho-L-histidine.</text>
        <dbReference type="EC" id="2.7.13.3"/>
    </reaction>
</comment>
<dbReference type="Proteomes" id="UP000581206">
    <property type="component" value="Unassembled WGS sequence"/>
</dbReference>
<dbReference type="Gene3D" id="1.10.287.130">
    <property type="match status" value="1"/>
</dbReference>
<feature type="domain" description="Histidine kinase" evidence="14">
    <location>
        <begin position="115"/>
        <end position="321"/>
    </location>
</feature>
<evidence type="ECO:0000256" key="6">
    <source>
        <dbReference type="ARBA" id="ARBA00022679"/>
    </source>
</evidence>
<gene>
    <name evidence="16" type="ORF">HGA03_01155</name>
</gene>
<dbReference type="InterPro" id="IPR005467">
    <property type="entry name" value="His_kinase_dom"/>
</dbReference>
<keyword evidence="5" id="KW-0597">Phosphoprotein</keyword>
<dbReference type="GO" id="GO:0005886">
    <property type="term" value="C:plasma membrane"/>
    <property type="evidence" value="ECO:0007669"/>
    <property type="project" value="UniProtKB-SubCell"/>
</dbReference>
<evidence type="ECO:0000256" key="2">
    <source>
        <dbReference type="ARBA" id="ARBA00004651"/>
    </source>
</evidence>
<evidence type="ECO:0000256" key="4">
    <source>
        <dbReference type="ARBA" id="ARBA00022475"/>
    </source>
</evidence>
<reference evidence="16 17" key="1">
    <citation type="submission" date="2020-04" db="EMBL/GenBank/DDBJ databases">
        <title>MicrobeNet Type strains.</title>
        <authorList>
            <person name="Nicholson A.C."/>
        </authorList>
    </citation>
    <scope>NUCLEOTIDE SEQUENCE [LARGE SCALE GENOMIC DNA]</scope>
    <source>
        <strain evidence="16 17">ATCC BAA-788</strain>
    </source>
</reference>
<dbReference type="InterPro" id="IPR050980">
    <property type="entry name" value="2C_sensor_his_kinase"/>
</dbReference>
<keyword evidence="9 16" id="KW-0418">Kinase</keyword>
<dbReference type="SMART" id="SM00304">
    <property type="entry name" value="HAMP"/>
    <property type="match status" value="1"/>
</dbReference>
<evidence type="ECO:0000256" key="12">
    <source>
        <dbReference type="ARBA" id="ARBA00023012"/>
    </source>
</evidence>
<proteinExistence type="predicted"/>
<comment type="caution">
    <text evidence="16">The sequence shown here is derived from an EMBL/GenBank/DDBJ whole genome shotgun (WGS) entry which is preliminary data.</text>
</comment>
<evidence type="ECO:0000256" key="5">
    <source>
        <dbReference type="ARBA" id="ARBA00022553"/>
    </source>
</evidence>
<evidence type="ECO:0000259" key="15">
    <source>
        <dbReference type="PROSITE" id="PS50885"/>
    </source>
</evidence>
<dbReference type="InterPro" id="IPR036890">
    <property type="entry name" value="HATPase_C_sf"/>
</dbReference>
<keyword evidence="12" id="KW-0902">Two-component regulatory system</keyword>
<evidence type="ECO:0000256" key="1">
    <source>
        <dbReference type="ARBA" id="ARBA00000085"/>
    </source>
</evidence>
<evidence type="ECO:0000313" key="17">
    <source>
        <dbReference type="Proteomes" id="UP000581206"/>
    </source>
</evidence>
<feature type="domain" description="HAMP" evidence="15">
    <location>
        <begin position="54"/>
        <end position="107"/>
    </location>
</feature>
<dbReference type="Gene3D" id="3.30.565.10">
    <property type="entry name" value="Histidine kinase-like ATPase, C-terminal domain"/>
    <property type="match status" value="1"/>
</dbReference>
<dbReference type="PROSITE" id="PS50885">
    <property type="entry name" value="HAMP"/>
    <property type="match status" value="1"/>
</dbReference>
<organism evidence="16 17">
    <name type="scientific">Cellulomonas denverensis</name>
    <dbReference type="NCBI Taxonomy" id="264297"/>
    <lineage>
        <taxon>Bacteria</taxon>
        <taxon>Bacillati</taxon>
        <taxon>Actinomycetota</taxon>
        <taxon>Actinomycetes</taxon>
        <taxon>Micrococcales</taxon>
        <taxon>Cellulomonadaceae</taxon>
        <taxon>Cellulomonas</taxon>
    </lineage>
</organism>
<dbReference type="GO" id="GO:0005524">
    <property type="term" value="F:ATP binding"/>
    <property type="evidence" value="ECO:0007669"/>
    <property type="project" value="UniProtKB-KW"/>
</dbReference>
<dbReference type="PROSITE" id="PS50109">
    <property type="entry name" value="HIS_KIN"/>
    <property type="match status" value="1"/>
</dbReference>
<dbReference type="InterPro" id="IPR003594">
    <property type="entry name" value="HATPase_dom"/>
</dbReference>
<keyword evidence="11 13" id="KW-1133">Transmembrane helix</keyword>
<evidence type="ECO:0000313" key="16">
    <source>
        <dbReference type="EMBL" id="NKY21270.1"/>
    </source>
</evidence>
<dbReference type="PANTHER" id="PTHR44936">
    <property type="entry name" value="SENSOR PROTEIN CREC"/>
    <property type="match status" value="1"/>
</dbReference>
<feature type="transmembrane region" description="Helical" evidence="13">
    <location>
        <begin position="35"/>
        <end position="57"/>
    </location>
</feature>
<keyword evidence="17" id="KW-1185">Reference proteome</keyword>
<dbReference type="SMART" id="SM00387">
    <property type="entry name" value="HATPase_c"/>
    <property type="match status" value="1"/>
</dbReference>
<keyword evidence="8" id="KW-0547">Nucleotide-binding</keyword>
<evidence type="ECO:0000259" key="14">
    <source>
        <dbReference type="PROSITE" id="PS50109"/>
    </source>
</evidence>
<comment type="subcellular location">
    <subcellularLocation>
        <location evidence="2">Cell membrane</location>
        <topology evidence="2">Multi-pass membrane protein</topology>
    </subcellularLocation>
</comment>
<dbReference type="InterPro" id="IPR036097">
    <property type="entry name" value="HisK_dim/P_sf"/>
</dbReference>
<keyword evidence="10" id="KW-0067">ATP-binding</keyword>